<comment type="caution">
    <text evidence="2">The sequence shown here is derived from an EMBL/GenBank/DDBJ whole genome shotgun (WGS) entry which is preliminary data.</text>
</comment>
<dbReference type="AlphaFoldDB" id="A0A815Y5H4"/>
<dbReference type="Proteomes" id="UP000663828">
    <property type="component" value="Unassembled WGS sequence"/>
</dbReference>
<gene>
    <name evidence="2" type="ORF">XAT740_LOCUS44032</name>
</gene>
<proteinExistence type="predicted"/>
<feature type="region of interest" description="Disordered" evidence="1">
    <location>
        <begin position="1"/>
        <end position="24"/>
    </location>
</feature>
<sequence length="172" mass="19258">MTVEATIKEKPIVQSESRSKAKGITETPWQRLAVSGRPEGGRRTTRRLNARLILKYVTNLGNQISPEQDKYYDNFMRSYYKRAILTRLNVRSLDISVIGGSDNQLLSWPIILSVSGKVPVTSTQLVGRILIGIDEHATRGLTAKEIKTLLKNTKANAVGQWISIYTIDADFP</sequence>
<protein>
    <submittedName>
        <fullName evidence="2">Uncharacterized protein</fullName>
    </submittedName>
</protein>
<evidence type="ECO:0000313" key="3">
    <source>
        <dbReference type="Proteomes" id="UP000663828"/>
    </source>
</evidence>
<organism evidence="2 3">
    <name type="scientific">Adineta ricciae</name>
    <name type="common">Rotifer</name>
    <dbReference type="NCBI Taxonomy" id="249248"/>
    <lineage>
        <taxon>Eukaryota</taxon>
        <taxon>Metazoa</taxon>
        <taxon>Spiralia</taxon>
        <taxon>Gnathifera</taxon>
        <taxon>Rotifera</taxon>
        <taxon>Eurotatoria</taxon>
        <taxon>Bdelloidea</taxon>
        <taxon>Adinetida</taxon>
        <taxon>Adinetidae</taxon>
        <taxon>Adineta</taxon>
    </lineage>
</organism>
<keyword evidence="3" id="KW-1185">Reference proteome</keyword>
<evidence type="ECO:0000256" key="1">
    <source>
        <dbReference type="SAM" id="MobiDB-lite"/>
    </source>
</evidence>
<feature type="compositionally biased region" description="Basic and acidic residues" evidence="1">
    <location>
        <begin position="1"/>
        <end position="11"/>
    </location>
</feature>
<evidence type="ECO:0000313" key="2">
    <source>
        <dbReference type="EMBL" id="CAF1565891.1"/>
    </source>
</evidence>
<dbReference type="EMBL" id="CAJNOR010005522">
    <property type="protein sequence ID" value="CAF1565891.1"/>
    <property type="molecule type" value="Genomic_DNA"/>
</dbReference>
<reference evidence="2" key="1">
    <citation type="submission" date="2021-02" db="EMBL/GenBank/DDBJ databases">
        <authorList>
            <person name="Nowell W R."/>
        </authorList>
    </citation>
    <scope>NUCLEOTIDE SEQUENCE</scope>
</reference>
<name>A0A815Y5H4_ADIRI</name>
<accession>A0A815Y5H4</accession>